<evidence type="ECO:0008006" key="4">
    <source>
        <dbReference type="Google" id="ProtNLM"/>
    </source>
</evidence>
<name>A0A4Q7MYN6_9BACT</name>
<evidence type="ECO:0000313" key="2">
    <source>
        <dbReference type="EMBL" id="RZS74351.1"/>
    </source>
</evidence>
<dbReference type="AlphaFoldDB" id="A0A4Q7MYN6"/>
<dbReference type="OrthoDB" id="1099888at2"/>
<proteinExistence type="predicted"/>
<reference evidence="2 3" key="1">
    <citation type="submission" date="2019-02" db="EMBL/GenBank/DDBJ databases">
        <title>Genomic Encyclopedia of Type Strains, Phase IV (KMG-IV): sequencing the most valuable type-strain genomes for metagenomic binning, comparative biology and taxonomic classification.</title>
        <authorList>
            <person name="Goeker M."/>
        </authorList>
    </citation>
    <scope>NUCLEOTIDE SEQUENCE [LARGE SCALE GENOMIC DNA]</scope>
    <source>
        <strain evidence="2 3">DSM 18116</strain>
    </source>
</reference>
<keyword evidence="3" id="KW-1185">Reference proteome</keyword>
<organism evidence="2 3">
    <name type="scientific">Pseudobacter ginsenosidimutans</name>
    <dbReference type="NCBI Taxonomy" id="661488"/>
    <lineage>
        <taxon>Bacteria</taxon>
        <taxon>Pseudomonadati</taxon>
        <taxon>Bacteroidota</taxon>
        <taxon>Chitinophagia</taxon>
        <taxon>Chitinophagales</taxon>
        <taxon>Chitinophagaceae</taxon>
        <taxon>Pseudobacter</taxon>
    </lineage>
</organism>
<evidence type="ECO:0000256" key="1">
    <source>
        <dbReference type="SAM" id="Phobius"/>
    </source>
</evidence>
<dbReference type="RefSeq" id="WP_130538823.1">
    <property type="nucleotide sequence ID" value="NZ_CP042431.1"/>
</dbReference>
<evidence type="ECO:0000313" key="3">
    <source>
        <dbReference type="Proteomes" id="UP000293874"/>
    </source>
</evidence>
<keyword evidence="1" id="KW-0472">Membrane</keyword>
<dbReference type="Pfam" id="PF07666">
    <property type="entry name" value="MpPF26"/>
    <property type="match status" value="1"/>
</dbReference>
<comment type="caution">
    <text evidence="2">The sequence shown here is derived from an EMBL/GenBank/DDBJ whole genome shotgun (WGS) entry which is preliminary data.</text>
</comment>
<sequence length="111" mass="12030">MENLSQPQSNQPKAMLPNATAVLVMGILSIVCSCFFVGLVLGIIGLVLGNKSRKLYKENPAIWDGYGQLNAGWIMSIIGLALSALYILYYIVVIAILGAAATSFWNMNQHL</sequence>
<protein>
    <recommendedName>
        <fullName evidence="4">DUF4190 domain-containing protein</fullName>
    </recommendedName>
</protein>
<dbReference type="Proteomes" id="UP000293874">
    <property type="component" value="Unassembled WGS sequence"/>
</dbReference>
<keyword evidence="1" id="KW-1133">Transmembrane helix</keyword>
<feature type="transmembrane region" description="Helical" evidence="1">
    <location>
        <begin position="87"/>
        <end position="107"/>
    </location>
</feature>
<accession>A0A4Q7MYN6</accession>
<dbReference type="InterPro" id="IPR011655">
    <property type="entry name" value="MpPF26"/>
</dbReference>
<feature type="transmembrane region" description="Helical" evidence="1">
    <location>
        <begin position="20"/>
        <end position="49"/>
    </location>
</feature>
<keyword evidence="1" id="KW-0812">Transmembrane</keyword>
<dbReference type="EMBL" id="SGXA01000001">
    <property type="protein sequence ID" value="RZS74351.1"/>
    <property type="molecule type" value="Genomic_DNA"/>
</dbReference>
<dbReference type="NCBIfam" id="NF040945">
    <property type="entry name" value="CCC_membrane"/>
    <property type="match status" value="1"/>
</dbReference>
<gene>
    <name evidence="2" type="ORF">EV199_0196</name>
</gene>